<dbReference type="Proteomes" id="UP000799118">
    <property type="component" value="Unassembled WGS sequence"/>
</dbReference>
<keyword evidence="2" id="KW-1185">Reference proteome</keyword>
<evidence type="ECO:0000313" key="1">
    <source>
        <dbReference type="EMBL" id="KAE9408511.1"/>
    </source>
</evidence>
<accession>A0A6A4ID72</accession>
<dbReference type="AlphaFoldDB" id="A0A6A4ID72"/>
<organism evidence="1 2">
    <name type="scientific">Gymnopus androsaceus JB14</name>
    <dbReference type="NCBI Taxonomy" id="1447944"/>
    <lineage>
        <taxon>Eukaryota</taxon>
        <taxon>Fungi</taxon>
        <taxon>Dikarya</taxon>
        <taxon>Basidiomycota</taxon>
        <taxon>Agaricomycotina</taxon>
        <taxon>Agaricomycetes</taxon>
        <taxon>Agaricomycetidae</taxon>
        <taxon>Agaricales</taxon>
        <taxon>Marasmiineae</taxon>
        <taxon>Omphalotaceae</taxon>
        <taxon>Gymnopus</taxon>
    </lineage>
</organism>
<name>A0A6A4ID72_9AGAR</name>
<proteinExistence type="predicted"/>
<protein>
    <submittedName>
        <fullName evidence="1">Uncharacterized protein</fullName>
    </submittedName>
</protein>
<gene>
    <name evidence="1" type="ORF">BT96DRAFT_985841</name>
</gene>
<sequence length="176" mass="19598">MSSTLKHVRFPSCLRSLQAHDCSVIALDKSTPRCRICYWTHLPKPLAGYAYEYIYATSQKTVPIIAWVSVPSGPFLRIYGPASLGGTSPPQLETGAGLEEARARILKPQAEETSCPAGITLPDASSFEKVKVTGFPLLYAHERSSQISLLPERKFEILGRIYTRVRWSYHCVKLSL</sequence>
<evidence type="ECO:0000313" key="2">
    <source>
        <dbReference type="Proteomes" id="UP000799118"/>
    </source>
</evidence>
<dbReference type="EMBL" id="ML769391">
    <property type="protein sequence ID" value="KAE9408511.1"/>
    <property type="molecule type" value="Genomic_DNA"/>
</dbReference>
<reference evidence="1" key="1">
    <citation type="journal article" date="2019" name="Environ. Microbiol.">
        <title>Fungal ecological strategies reflected in gene transcription - a case study of two litter decomposers.</title>
        <authorList>
            <person name="Barbi F."/>
            <person name="Kohler A."/>
            <person name="Barry K."/>
            <person name="Baskaran P."/>
            <person name="Daum C."/>
            <person name="Fauchery L."/>
            <person name="Ihrmark K."/>
            <person name="Kuo A."/>
            <person name="LaButti K."/>
            <person name="Lipzen A."/>
            <person name="Morin E."/>
            <person name="Grigoriev I.V."/>
            <person name="Henrissat B."/>
            <person name="Lindahl B."/>
            <person name="Martin F."/>
        </authorList>
    </citation>
    <scope>NUCLEOTIDE SEQUENCE</scope>
    <source>
        <strain evidence="1">JB14</strain>
    </source>
</reference>